<dbReference type="GeneTree" id="ENSGT00940000156670"/>
<proteinExistence type="predicted"/>
<dbReference type="InterPro" id="IPR001791">
    <property type="entry name" value="Laminin_G"/>
</dbReference>
<protein>
    <submittedName>
        <fullName evidence="5">Uncharacterized protein</fullName>
    </submittedName>
</protein>
<accession>G3US27</accession>
<feature type="domain" description="EGF-like" evidence="4">
    <location>
        <begin position="211"/>
        <end position="250"/>
    </location>
</feature>
<dbReference type="InterPro" id="IPR050372">
    <property type="entry name" value="Neurexin-related_CASP"/>
</dbReference>
<evidence type="ECO:0000313" key="5">
    <source>
        <dbReference type="Ensembl" id="ENSMGAP00000018496.2"/>
    </source>
</evidence>
<feature type="disulfide bond" evidence="2">
    <location>
        <begin position="23"/>
        <end position="32"/>
    </location>
</feature>
<dbReference type="SUPFAM" id="SSF57196">
    <property type="entry name" value="EGF/Laminin"/>
    <property type="match status" value="1"/>
</dbReference>
<evidence type="ECO:0000259" key="3">
    <source>
        <dbReference type="PROSITE" id="PS50025"/>
    </source>
</evidence>
<reference evidence="5" key="3">
    <citation type="submission" date="2025-09" db="UniProtKB">
        <authorList>
            <consortium name="Ensembl"/>
        </authorList>
    </citation>
    <scope>IDENTIFICATION</scope>
</reference>
<feature type="disulfide bond" evidence="2">
    <location>
        <begin position="240"/>
        <end position="249"/>
    </location>
</feature>
<dbReference type="Pfam" id="PF00008">
    <property type="entry name" value="EGF"/>
    <property type="match status" value="1"/>
</dbReference>
<evidence type="ECO:0000259" key="4">
    <source>
        <dbReference type="PROSITE" id="PS50026"/>
    </source>
</evidence>
<dbReference type="Ensembl" id="ENSMGAT00000018271.2">
    <property type="protein sequence ID" value="ENSMGAP00000018496.2"/>
    <property type="gene ID" value="ENSMGAG00000007242.3"/>
</dbReference>
<dbReference type="Pfam" id="PF00054">
    <property type="entry name" value="Laminin_G_1"/>
    <property type="match status" value="2"/>
</dbReference>
<feature type="domain" description="Laminin G" evidence="3">
    <location>
        <begin position="39"/>
        <end position="215"/>
    </location>
</feature>
<dbReference type="CDD" id="cd00110">
    <property type="entry name" value="LamG"/>
    <property type="match status" value="2"/>
</dbReference>
<dbReference type="FunFam" id="2.60.120.200:FF:000072">
    <property type="entry name" value="basement membrane-specific heparan sulfate proteoglycan core protein-like"/>
    <property type="match status" value="1"/>
</dbReference>
<dbReference type="AlphaFoldDB" id="G3US27"/>
<evidence type="ECO:0000256" key="1">
    <source>
        <dbReference type="ARBA" id="ARBA00023157"/>
    </source>
</evidence>
<evidence type="ECO:0000256" key="2">
    <source>
        <dbReference type="PROSITE-ProRule" id="PRU00076"/>
    </source>
</evidence>
<name>G3US27_MELGA</name>
<dbReference type="Gene3D" id="2.10.25.10">
    <property type="entry name" value="Laminin"/>
    <property type="match status" value="1"/>
</dbReference>
<dbReference type="Proteomes" id="UP000001645">
    <property type="component" value="Chromosome 23"/>
</dbReference>
<dbReference type="InterPro" id="IPR013320">
    <property type="entry name" value="ConA-like_dom_sf"/>
</dbReference>
<dbReference type="PROSITE" id="PS01186">
    <property type="entry name" value="EGF_2"/>
    <property type="match status" value="1"/>
</dbReference>
<dbReference type="PANTHER" id="PTHR15036">
    <property type="entry name" value="PIKACHURIN-LIKE PROTEIN"/>
    <property type="match status" value="1"/>
</dbReference>
<keyword evidence="1 2" id="KW-1015">Disulfide bond</keyword>
<dbReference type="SMART" id="SM00282">
    <property type="entry name" value="LamG"/>
    <property type="match status" value="2"/>
</dbReference>
<dbReference type="PROSITE" id="PS00022">
    <property type="entry name" value="EGF_1"/>
    <property type="match status" value="2"/>
</dbReference>
<keyword evidence="6" id="KW-1185">Reference proteome</keyword>
<dbReference type="InParanoid" id="G3US27"/>
<organism evidence="5 6">
    <name type="scientific">Meleagris gallopavo</name>
    <name type="common">Wild turkey</name>
    <dbReference type="NCBI Taxonomy" id="9103"/>
    <lineage>
        <taxon>Eukaryota</taxon>
        <taxon>Metazoa</taxon>
        <taxon>Chordata</taxon>
        <taxon>Craniata</taxon>
        <taxon>Vertebrata</taxon>
        <taxon>Euteleostomi</taxon>
        <taxon>Archelosauria</taxon>
        <taxon>Archosauria</taxon>
        <taxon>Dinosauria</taxon>
        <taxon>Saurischia</taxon>
        <taxon>Theropoda</taxon>
        <taxon>Coelurosauria</taxon>
        <taxon>Aves</taxon>
        <taxon>Neognathae</taxon>
        <taxon>Galloanserae</taxon>
        <taxon>Galliformes</taxon>
        <taxon>Phasianidae</taxon>
        <taxon>Meleagridinae</taxon>
        <taxon>Meleagris</taxon>
    </lineage>
</organism>
<sequence length="452" mass="47820">MCACGPDATCISRPDGQGYSCRCHLGKMGERCTEGEAVSVPSFDEAGAFVSYSPLTNVHHELRVEAEFLPRAPDGLLLFSAGKASPVEDFVALAMVSGHLEFHYELGSGTAVLRSVEPVALGRWHRVTAERVHKDGTMVVDGSAPVQRSSPGKSQGLNLHSPLYLGGVEPPLRPPTNASFQGCIGEVSINGKKVDLSYSFLRSRGVGQCRQSSPCLHAPCLHGGRCLPLPAGSPPFRCLCTPGFSGPRCERMADRCLEHNPCLGTLPRFSAVFSEGSYLALPGHLFPRGAPDLQDTIELELRTSSTEGLLLWHGAESGKAKDFVGLGLKDGHLVFSYQLGSGEATIISEDPVNDGEWHHVMAARQGRRGWLQVDGEEPVFGESPGTNIMANTQGSIYIGGAPDPRSLTAGKFLSGVSGCVRGLVLAPAGTPRHPIDLRHGAVGSSAVAPCPS</sequence>
<dbReference type="Gene3D" id="2.60.120.200">
    <property type="match status" value="2"/>
</dbReference>
<comment type="caution">
    <text evidence="2">Lacks conserved residue(s) required for the propagation of feature annotation.</text>
</comment>
<reference evidence="5 6" key="1">
    <citation type="journal article" date="2010" name="PLoS Biol.">
        <title>Multi-platform next-generation sequencing of the domestic turkey (Meleagris gallopavo): genome assembly and analysis.</title>
        <authorList>
            <person name="Dalloul R.A."/>
            <person name="Long J.A."/>
            <person name="Zimin A.V."/>
            <person name="Aslam L."/>
            <person name="Beal K."/>
            <person name="Blomberg L.A."/>
            <person name="Bouffard P."/>
            <person name="Burt D.W."/>
            <person name="Crasta O."/>
            <person name="Crooijmans R.P."/>
            <person name="Cooper K."/>
            <person name="Coulombe R.A."/>
            <person name="De S."/>
            <person name="Delany M.E."/>
            <person name="Dodgson J.B."/>
            <person name="Dong J.J."/>
            <person name="Evans C."/>
            <person name="Frederickson K.M."/>
            <person name="Flicek P."/>
            <person name="Florea L."/>
            <person name="Folkerts O."/>
            <person name="Groenen M.A."/>
            <person name="Harkins T.T."/>
            <person name="Herrero J."/>
            <person name="Hoffmann S."/>
            <person name="Megens H.J."/>
            <person name="Jiang A."/>
            <person name="de Jong P."/>
            <person name="Kaiser P."/>
            <person name="Kim H."/>
            <person name="Kim K.W."/>
            <person name="Kim S."/>
            <person name="Langenberger D."/>
            <person name="Lee M.K."/>
            <person name="Lee T."/>
            <person name="Mane S."/>
            <person name="Marcais G."/>
            <person name="Marz M."/>
            <person name="McElroy A.P."/>
            <person name="Modise T."/>
            <person name="Nefedov M."/>
            <person name="Notredame C."/>
            <person name="Paton I.R."/>
            <person name="Payne W.S."/>
            <person name="Pertea G."/>
            <person name="Prickett D."/>
            <person name="Puiu D."/>
            <person name="Qioa D."/>
            <person name="Raineri E."/>
            <person name="Ruffier M."/>
            <person name="Salzberg S.L."/>
            <person name="Schatz M.C."/>
            <person name="Scheuring C."/>
            <person name="Schmidt C.J."/>
            <person name="Schroeder S."/>
            <person name="Searle S.M."/>
            <person name="Smith E.J."/>
            <person name="Smith J."/>
            <person name="Sonstegard T.S."/>
            <person name="Stadler P.F."/>
            <person name="Tafer H."/>
            <person name="Tu Z.J."/>
            <person name="Van Tassell C.P."/>
            <person name="Vilella A.J."/>
            <person name="Williams K.P."/>
            <person name="Yorke J.A."/>
            <person name="Zhang L."/>
            <person name="Zhang H.B."/>
            <person name="Zhang X."/>
            <person name="Zhang Y."/>
            <person name="Reed K.M."/>
        </authorList>
    </citation>
    <scope>NUCLEOTIDE SEQUENCE [LARGE SCALE GENOMIC DNA]</scope>
</reference>
<feature type="domain" description="EGF-like" evidence="4">
    <location>
        <begin position="1"/>
        <end position="33"/>
    </location>
</feature>
<dbReference type="PROSITE" id="PS50025">
    <property type="entry name" value="LAM_G_DOMAIN"/>
    <property type="match status" value="2"/>
</dbReference>
<feature type="disulfide bond" evidence="2">
    <location>
        <begin position="4"/>
        <end position="21"/>
    </location>
</feature>
<keyword evidence="2" id="KW-0245">EGF-like domain</keyword>
<dbReference type="SUPFAM" id="SSF49899">
    <property type="entry name" value="Concanavalin A-like lectins/glucanases"/>
    <property type="match status" value="2"/>
</dbReference>
<dbReference type="SMART" id="SM00181">
    <property type="entry name" value="EGF"/>
    <property type="match status" value="2"/>
</dbReference>
<reference evidence="5" key="2">
    <citation type="submission" date="2025-08" db="UniProtKB">
        <authorList>
            <consortium name="Ensembl"/>
        </authorList>
    </citation>
    <scope>IDENTIFICATION</scope>
</reference>
<dbReference type="Bgee" id="ENSMGAG00000007242">
    <property type="expression patterns" value="Expressed in gizzard and 17 other cell types or tissues"/>
</dbReference>
<evidence type="ECO:0000313" key="6">
    <source>
        <dbReference type="Proteomes" id="UP000001645"/>
    </source>
</evidence>
<dbReference type="PROSITE" id="PS50026">
    <property type="entry name" value="EGF_3"/>
    <property type="match status" value="2"/>
</dbReference>
<dbReference type="PANTHER" id="PTHR15036:SF85">
    <property type="entry name" value="SP2353, ISOFORM A"/>
    <property type="match status" value="1"/>
</dbReference>
<dbReference type="HOGENOM" id="CLU_009840_0_0_1"/>
<feature type="domain" description="Laminin G" evidence="3">
    <location>
        <begin position="268"/>
        <end position="450"/>
    </location>
</feature>
<dbReference type="GO" id="GO:0016020">
    <property type="term" value="C:membrane"/>
    <property type="evidence" value="ECO:0007669"/>
    <property type="project" value="UniProtKB-SubCell"/>
</dbReference>
<dbReference type="InterPro" id="IPR000742">
    <property type="entry name" value="EGF"/>
</dbReference>
<dbReference type="CDD" id="cd00054">
    <property type="entry name" value="EGF_CA"/>
    <property type="match status" value="1"/>
</dbReference>